<protein>
    <submittedName>
        <fullName evidence="1">FAD-dependent oxidoreductase</fullName>
    </submittedName>
</protein>
<gene>
    <name evidence="1" type="ORF">KDK_41770</name>
</gene>
<organism evidence="1 2">
    <name type="scientific">Dictyobacter kobayashii</name>
    <dbReference type="NCBI Taxonomy" id="2014872"/>
    <lineage>
        <taxon>Bacteria</taxon>
        <taxon>Bacillati</taxon>
        <taxon>Chloroflexota</taxon>
        <taxon>Ktedonobacteria</taxon>
        <taxon>Ktedonobacterales</taxon>
        <taxon>Dictyobacteraceae</taxon>
        <taxon>Dictyobacter</taxon>
    </lineage>
</organism>
<dbReference type="EMBL" id="BIFS01000001">
    <property type="protein sequence ID" value="GCE20377.1"/>
    <property type="molecule type" value="Genomic_DNA"/>
</dbReference>
<keyword evidence="2" id="KW-1185">Reference proteome</keyword>
<sequence length="482" mass="52137">MSEQYMYDALVIGSGPNGLAAAVALARAGQHVLVVEAKETIGGGSRSQELTLPGFVHDVCSAVHPMGIASPFFQTLPLEQFGLEWLQPEIPLAHPLDDGSAMLLHHSVAATAETLGVDAHAYQALMRPYVEHWSIIIQAFLGPLRVRPMLHPVALVPFGLAALSSARLLTQLAFKGPRARTLLAGVCAHSQLPLEEMTSAAAGLLLATAAHVSGWPVPRGGSQSIVNALAAYFRSLGGEIRTSFEVQHMDDLPAARAYLFDVTPRQLLSIAGERFSDNYKRALQRYRYGPGSFKIDLALDGPIPWTAQDCLRAGTVHLGGTFAEIATSERDVRRGVSPERPYVLVAQQSLVDASRAPEGKHTVWAYCHVPNGSTFDMTERIEAQIERFAPGFRERILARHVVDPAALEHYNANYIGGDINGGVEDIRQLFTRPVARIDPYTTSAPDIFICSSSTPPGGGVHGMCGYFAARSALKKRLLVEHT</sequence>
<dbReference type="PRINTS" id="PR00411">
    <property type="entry name" value="PNDRDTASEI"/>
</dbReference>
<dbReference type="Pfam" id="PF13450">
    <property type="entry name" value="NAD_binding_8"/>
    <property type="match status" value="1"/>
</dbReference>
<evidence type="ECO:0000313" key="2">
    <source>
        <dbReference type="Proteomes" id="UP000287188"/>
    </source>
</evidence>
<reference evidence="2" key="1">
    <citation type="submission" date="2018-12" db="EMBL/GenBank/DDBJ databases">
        <title>Tengunoibacter tsumagoiensis gen. nov., sp. nov., Dictyobacter kobayashii sp. nov., D. alpinus sp. nov., and D. joshuensis sp. nov. and description of Dictyobacteraceae fam. nov. within the order Ktedonobacterales isolated from Tengu-no-mugimeshi.</title>
        <authorList>
            <person name="Wang C.M."/>
            <person name="Zheng Y."/>
            <person name="Sakai Y."/>
            <person name="Toyoda A."/>
            <person name="Minakuchi Y."/>
            <person name="Abe K."/>
            <person name="Yokota A."/>
            <person name="Yabe S."/>
        </authorList>
    </citation>
    <scope>NUCLEOTIDE SEQUENCE [LARGE SCALE GENOMIC DNA]</scope>
    <source>
        <strain evidence="2">Uno11</strain>
    </source>
</reference>
<accession>A0A402AML3</accession>
<dbReference type="Proteomes" id="UP000287188">
    <property type="component" value="Unassembled WGS sequence"/>
</dbReference>
<dbReference type="InterPro" id="IPR036188">
    <property type="entry name" value="FAD/NAD-bd_sf"/>
</dbReference>
<dbReference type="SUPFAM" id="SSF51905">
    <property type="entry name" value="FAD/NAD(P)-binding domain"/>
    <property type="match status" value="1"/>
</dbReference>
<dbReference type="Gene3D" id="3.90.660.50">
    <property type="match status" value="1"/>
</dbReference>
<dbReference type="Gene3D" id="3.50.50.60">
    <property type="entry name" value="FAD/NAD(P)-binding domain"/>
    <property type="match status" value="2"/>
</dbReference>
<dbReference type="AlphaFoldDB" id="A0A402AML3"/>
<dbReference type="PANTHER" id="PTHR10668">
    <property type="entry name" value="PHYTOENE DEHYDROGENASE"/>
    <property type="match status" value="1"/>
</dbReference>
<name>A0A402AML3_9CHLR</name>
<proteinExistence type="predicted"/>
<dbReference type="PANTHER" id="PTHR10668:SF105">
    <property type="entry name" value="DEHYDROGENASE-RELATED"/>
    <property type="match status" value="1"/>
</dbReference>
<comment type="caution">
    <text evidence="1">The sequence shown here is derived from an EMBL/GenBank/DDBJ whole genome shotgun (WGS) entry which is preliminary data.</text>
</comment>
<evidence type="ECO:0000313" key="1">
    <source>
        <dbReference type="EMBL" id="GCE20377.1"/>
    </source>
</evidence>